<keyword evidence="3" id="KW-1185">Reference proteome</keyword>
<dbReference type="OrthoDB" id="103227at2"/>
<dbReference type="InterPro" id="IPR036938">
    <property type="entry name" value="PAP2/HPO_sf"/>
</dbReference>
<dbReference type="PANTHER" id="PTHR34599:SF1">
    <property type="entry name" value="PHOSPHATIDIC ACID PHOSPHATASE TYPE 2_HALOPEROXIDASE DOMAIN-CONTAINING PROTEIN"/>
    <property type="match status" value="1"/>
</dbReference>
<keyword evidence="1" id="KW-0732">Signal</keyword>
<accession>A0A2P7QZ34</accession>
<organism evidence="2 3">
    <name type="scientific">Allosphingosinicella deserti</name>
    <dbReference type="NCBI Taxonomy" id="2116704"/>
    <lineage>
        <taxon>Bacteria</taxon>
        <taxon>Pseudomonadati</taxon>
        <taxon>Pseudomonadota</taxon>
        <taxon>Alphaproteobacteria</taxon>
        <taxon>Sphingomonadales</taxon>
        <taxon>Sphingomonadaceae</taxon>
        <taxon>Allosphingosinicella</taxon>
    </lineage>
</organism>
<evidence type="ECO:0000313" key="2">
    <source>
        <dbReference type="EMBL" id="PSJ43213.1"/>
    </source>
</evidence>
<dbReference type="SUPFAM" id="SSF48317">
    <property type="entry name" value="Acid phosphatase/Vanadium-dependent haloperoxidase"/>
    <property type="match status" value="1"/>
</dbReference>
<reference evidence="2 3" key="1">
    <citation type="submission" date="2018-03" db="EMBL/GenBank/DDBJ databases">
        <title>The draft genome of Sphingosinicella sp. GL-C-18.</title>
        <authorList>
            <person name="Liu L."/>
            <person name="Li L."/>
            <person name="Liang L."/>
            <person name="Zhang X."/>
            <person name="Wang T."/>
        </authorList>
    </citation>
    <scope>NUCLEOTIDE SEQUENCE [LARGE SCALE GENOMIC DNA]</scope>
    <source>
        <strain evidence="2 3">GL-C-18</strain>
    </source>
</reference>
<evidence type="ECO:0000313" key="3">
    <source>
        <dbReference type="Proteomes" id="UP000241167"/>
    </source>
</evidence>
<feature type="chain" id="PRO_5015154652" evidence="1">
    <location>
        <begin position="23"/>
        <end position="414"/>
    </location>
</feature>
<proteinExistence type="predicted"/>
<dbReference type="PANTHER" id="PTHR34599">
    <property type="entry name" value="PEROXIDASE-RELATED"/>
    <property type="match status" value="1"/>
</dbReference>
<sequence length="414" mass="44336">MKALKFVLGAALAAFAATPASADVVCEWMGFADGVITAATPTGTPRAPERDRASTQVALAMFEALNAIDRRYESYLGVPAGDPKASQDAAAATAAYQVLLAHFPSQKTALEESWLLALDGIRDVSAREKGKAIGDEAAKAALAAGGIDPAITQNPYKPRAQPGVWTAVQMPVIEPFDVAFKPWVLKRVDAVRPGPPPALDSARWARDYDEVKRLGGKTSTERTPHQTLMARYRITPNMMPSFRMIADAPGRSLVQNARLFALLEMSADDAGMATAEAKLHYNFWRPVIAIRSAETDGNDATAPEPAWEPLVPTPNHPEYPCGHCTYAAVAAAVLKAEVGNAPPGGVRVASRSIQMSNVQVLPTFDDWVREVSLSRTLGGVHYRFSNEAGEEIGRKVGELAVANLMRPLPKSGGK</sequence>
<comment type="caution">
    <text evidence="2">The sequence shown here is derived from an EMBL/GenBank/DDBJ whole genome shotgun (WGS) entry which is preliminary data.</text>
</comment>
<dbReference type="CDD" id="cd03398">
    <property type="entry name" value="PAP2_haloperoxidase"/>
    <property type="match status" value="1"/>
</dbReference>
<evidence type="ECO:0000256" key="1">
    <source>
        <dbReference type="SAM" id="SignalP"/>
    </source>
</evidence>
<dbReference type="AlphaFoldDB" id="A0A2P7QZ34"/>
<name>A0A2P7QZ34_9SPHN</name>
<dbReference type="Proteomes" id="UP000241167">
    <property type="component" value="Unassembled WGS sequence"/>
</dbReference>
<protein>
    <submittedName>
        <fullName evidence="2">PA-phosphatase</fullName>
    </submittedName>
</protein>
<dbReference type="EMBL" id="PXYI01000001">
    <property type="protein sequence ID" value="PSJ43213.1"/>
    <property type="molecule type" value="Genomic_DNA"/>
</dbReference>
<dbReference type="RefSeq" id="WP_106511233.1">
    <property type="nucleotide sequence ID" value="NZ_PXYI01000001.1"/>
</dbReference>
<gene>
    <name evidence="2" type="ORF">C7I55_02200</name>
</gene>
<dbReference type="InterPro" id="IPR052559">
    <property type="entry name" value="V-haloperoxidase"/>
</dbReference>
<dbReference type="Gene3D" id="1.10.606.20">
    <property type="match status" value="1"/>
</dbReference>
<feature type="signal peptide" evidence="1">
    <location>
        <begin position="1"/>
        <end position="22"/>
    </location>
</feature>